<dbReference type="PANTHER" id="PTHR33332">
    <property type="entry name" value="REVERSE TRANSCRIPTASE DOMAIN-CONTAINING PROTEIN"/>
    <property type="match status" value="1"/>
</dbReference>
<evidence type="ECO:0000313" key="2">
    <source>
        <dbReference type="Proteomes" id="UP001623348"/>
    </source>
</evidence>
<sequence length="98" mass="11294">MDSGIECSLSKFADYTKLCGVVNTLEGRDAVQRDLDRLERWAYVNLMKFNKVLHMGRCNPKHKYRLSREWIETSPEEKDLGVLVSEKLNMTQQCALAA</sequence>
<dbReference type="GO" id="GO:0004860">
    <property type="term" value="F:protein kinase inhibitor activity"/>
    <property type="evidence" value="ECO:0007669"/>
    <property type="project" value="UniProtKB-KW"/>
</dbReference>
<dbReference type="EMBL" id="BAAFJT010000002">
    <property type="protein sequence ID" value="GAB0184586.1"/>
    <property type="molecule type" value="Genomic_DNA"/>
</dbReference>
<keyword evidence="2" id="KW-1185">Reference proteome</keyword>
<dbReference type="Proteomes" id="UP001623348">
    <property type="component" value="Unassembled WGS sequence"/>
</dbReference>
<gene>
    <name evidence="1" type="ORF">GRJ2_000923900</name>
</gene>
<proteinExistence type="predicted"/>
<accession>A0ABC9WGH3</accession>
<organism evidence="1 2">
    <name type="scientific">Grus japonensis</name>
    <name type="common">Japanese crane</name>
    <name type="synonym">Red-crowned crane</name>
    <dbReference type="NCBI Taxonomy" id="30415"/>
    <lineage>
        <taxon>Eukaryota</taxon>
        <taxon>Metazoa</taxon>
        <taxon>Chordata</taxon>
        <taxon>Craniata</taxon>
        <taxon>Vertebrata</taxon>
        <taxon>Euteleostomi</taxon>
        <taxon>Archelosauria</taxon>
        <taxon>Archosauria</taxon>
        <taxon>Dinosauria</taxon>
        <taxon>Saurischia</taxon>
        <taxon>Theropoda</taxon>
        <taxon>Coelurosauria</taxon>
        <taxon>Aves</taxon>
        <taxon>Neognathae</taxon>
        <taxon>Neoaves</taxon>
        <taxon>Gruiformes</taxon>
        <taxon>Gruidae</taxon>
        <taxon>Grus</taxon>
    </lineage>
</organism>
<name>A0ABC9WGH3_GRUJA</name>
<evidence type="ECO:0000313" key="1">
    <source>
        <dbReference type="EMBL" id="GAB0184586.1"/>
    </source>
</evidence>
<keyword evidence="1" id="KW-0649">Protein kinase inhibitor</keyword>
<reference evidence="1 2" key="1">
    <citation type="submission" date="2024-06" db="EMBL/GenBank/DDBJ databases">
        <title>The draft genome of Grus japonensis, version 3.</title>
        <authorList>
            <person name="Nabeshima K."/>
            <person name="Suzuki S."/>
            <person name="Onuma M."/>
        </authorList>
    </citation>
    <scope>NUCLEOTIDE SEQUENCE [LARGE SCALE GENOMIC DNA]</scope>
    <source>
        <strain evidence="1 2">451A</strain>
    </source>
</reference>
<dbReference type="AlphaFoldDB" id="A0ABC9WGH3"/>
<protein>
    <submittedName>
        <fullName evidence="1">cAMP-dependent protein kinase inhibitor alpha</fullName>
    </submittedName>
</protein>
<comment type="caution">
    <text evidence="1">The sequence shown here is derived from an EMBL/GenBank/DDBJ whole genome shotgun (WGS) entry which is preliminary data.</text>
</comment>